<sequence>MITNFRKKQKSNTASSFFSSPFVKFFFILIIVFLLYTDVKVYKDRKKLNSQIDNLKEKIETIQKKNSTLEQGIVRVNDKDYIEKVAREELDLQIQNEKVISFVMPEPKPKEEINTSVNFFNPKTWLGWFSNSWQWIKSKF</sequence>
<proteinExistence type="predicted"/>
<keyword evidence="2" id="KW-0472">Membrane</keyword>
<dbReference type="EMBL" id="MHOX01000012">
    <property type="protein sequence ID" value="OGZ71151.1"/>
    <property type="molecule type" value="Genomic_DNA"/>
</dbReference>
<feature type="transmembrane region" description="Helical" evidence="2">
    <location>
        <begin position="17"/>
        <end position="37"/>
    </location>
</feature>
<evidence type="ECO:0000256" key="2">
    <source>
        <dbReference type="SAM" id="Phobius"/>
    </source>
</evidence>
<organism evidence="3 4">
    <name type="scientific">Candidatus Staskawiczbacteria bacterium RIFCSPLOWO2_01_FULL_33_9</name>
    <dbReference type="NCBI Taxonomy" id="1802211"/>
    <lineage>
        <taxon>Bacteria</taxon>
        <taxon>Candidatus Staskawicziibacteriota</taxon>
    </lineage>
</organism>
<evidence type="ECO:0000313" key="3">
    <source>
        <dbReference type="EMBL" id="OGZ71151.1"/>
    </source>
</evidence>
<evidence type="ECO:0008006" key="5">
    <source>
        <dbReference type="Google" id="ProtNLM"/>
    </source>
</evidence>
<comment type="caution">
    <text evidence="3">The sequence shown here is derived from an EMBL/GenBank/DDBJ whole genome shotgun (WGS) entry which is preliminary data.</text>
</comment>
<dbReference type="Pfam" id="PF04977">
    <property type="entry name" value="DivIC"/>
    <property type="match status" value="1"/>
</dbReference>
<evidence type="ECO:0000313" key="4">
    <source>
        <dbReference type="Proteomes" id="UP000176308"/>
    </source>
</evidence>
<accession>A0A1G2I9C8</accession>
<name>A0A1G2I9C8_9BACT</name>
<dbReference type="AlphaFoldDB" id="A0A1G2I9C8"/>
<keyword evidence="2" id="KW-1133">Transmembrane helix</keyword>
<protein>
    <recommendedName>
        <fullName evidence="5">Cell division protein FtsL</fullName>
    </recommendedName>
</protein>
<dbReference type="InterPro" id="IPR007060">
    <property type="entry name" value="FtsL/DivIC"/>
</dbReference>
<dbReference type="Proteomes" id="UP000176308">
    <property type="component" value="Unassembled WGS sequence"/>
</dbReference>
<keyword evidence="1" id="KW-0175">Coiled coil</keyword>
<reference evidence="3 4" key="1">
    <citation type="journal article" date="2016" name="Nat. Commun.">
        <title>Thousands of microbial genomes shed light on interconnected biogeochemical processes in an aquifer system.</title>
        <authorList>
            <person name="Anantharaman K."/>
            <person name="Brown C.T."/>
            <person name="Hug L.A."/>
            <person name="Sharon I."/>
            <person name="Castelle C.J."/>
            <person name="Probst A.J."/>
            <person name="Thomas B.C."/>
            <person name="Singh A."/>
            <person name="Wilkins M.J."/>
            <person name="Karaoz U."/>
            <person name="Brodie E.L."/>
            <person name="Williams K.H."/>
            <person name="Hubbard S.S."/>
            <person name="Banfield J.F."/>
        </authorList>
    </citation>
    <scope>NUCLEOTIDE SEQUENCE [LARGE SCALE GENOMIC DNA]</scope>
</reference>
<keyword evidence="2" id="KW-0812">Transmembrane</keyword>
<gene>
    <name evidence="3" type="ORF">A2904_00840</name>
</gene>
<feature type="coiled-coil region" evidence="1">
    <location>
        <begin position="45"/>
        <end position="72"/>
    </location>
</feature>
<evidence type="ECO:0000256" key="1">
    <source>
        <dbReference type="SAM" id="Coils"/>
    </source>
</evidence>